<keyword evidence="3" id="KW-1185">Reference proteome</keyword>
<evidence type="ECO:0000313" key="2">
    <source>
        <dbReference type="EMBL" id="KAJ1696932.1"/>
    </source>
</evidence>
<proteinExistence type="inferred from homology"/>
<sequence>MAVPSQWPMPLSQMAAVVGQQFLSSDIMALTVSKKPSVSNGDYVVSDVNATVLMNVEGRYFSLPRCRVLCDAAGTSIISMRKEPFSMHQRWNVYRGNGYDQRDLLFTVKRARILQSQTELNVFLARNTAEQHCDFKVKGSWLERSWVFYLGDSNTIIGHMSCKFELKSVLLGMDTFKVTVYPNVDYAFIVAILVILDEMHREN</sequence>
<dbReference type="PANTHER" id="PTHR31087:SF58">
    <property type="entry name" value="OS07G0230700 PROTEIN"/>
    <property type="match status" value="1"/>
</dbReference>
<organism evidence="2 3">
    <name type="scientific">Rhynchospora breviuscula</name>
    <dbReference type="NCBI Taxonomy" id="2022672"/>
    <lineage>
        <taxon>Eukaryota</taxon>
        <taxon>Viridiplantae</taxon>
        <taxon>Streptophyta</taxon>
        <taxon>Embryophyta</taxon>
        <taxon>Tracheophyta</taxon>
        <taxon>Spermatophyta</taxon>
        <taxon>Magnoliopsida</taxon>
        <taxon>Liliopsida</taxon>
        <taxon>Poales</taxon>
        <taxon>Cyperaceae</taxon>
        <taxon>Cyperoideae</taxon>
        <taxon>Rhynchosporeae</taxon>
        <taxon>Rhynchospora</taxon>
    </lineage>
</organism>
<dbReference type="Pfam" id="PF04525">
    <property type="entry name" value="LOR"/>
    <property type="match status" value="1"/>
</dbReference>
<reference evidence="2" key="1">
    <citation type="journal article" date="2022" name="Cell">
        <title>Repeat-based holocentromeres influence genome architecture and karyotype evolution.</title>
        <authorList>
            <person name="Hofstatter P.G."/>
            <person name="Thangavel G."/>
            <person name="Lux T."/>
            <person name="Neumann P."/>
            <person name="Vondrak T."/>
            <person name="Novak P."/>
            <person name="Zhang M."/>
            <person name="Costa L."/>
            <person name="Castellani M."/>
            <person name="Scott A."/>
            <person name="Toegelov H."/>
            <person name="Fuchs J."/>
            <person name="Mata-Sucre Y."/>
            <person name="Dias Y."/>
            <person name="Vanzela A.L.L."/>
            <person name="Huettel B."/>
            <person name="Almeida C.C.S."/>
            <person name="Simkova H."/>
            <person name="Souza G."/>
            <person name="Pedrosa-Harand A."/>
            <person name="Macas J."/>
            <person name="Mayer K.F.X."/>
            <person name="Houben A."/>
            <person name="Marques A."/>
        </authorList>
    </citation>
    <scope>NUCLEOTIDE SEQUENCE</scope>
    <source>
        <strain evidence="2">RhyBre1mFocal</strain>
    </source>
</reference>
<dbReference type="Proteomes" id="UP001151287">
    <property type="component" value="Unassembled WGS sequence"/>
</dbReference>
<evidence type="ECO:0000313" key="3">
    <source>
        <dbReference type="Proteomes" id="UP001151287"/>
    </source>
</evidence>
<gene>
    <name evidence="2" type="ORF">LUZ63_005444</name>
</gene>
<accession>A0A9Q0CMW2</accession>
<protein>
    <submittedName>
        <fullName evidence="2">Uncharacterized protein</fullName>
    </submittedName>
</protein>
<comment type="similarity">
    <text evidence="1">Belongs to the LOR family.</text>
</comment>
<dbReference type="SUPFAM" id="SSF54518">
    <property type="entry name" value="Tubby C-terminal domain-like"/>
    <property type="match status" value="1"/>
</dbReference>
<name>A0A9Q0CMW2_9POAL</name>
<dbReference type="InterPro" id="IPR007612">
    <property type="entry name" value="LOR"/>
</dbReference>
<comment type="caution">
    <text evidence="2">The sequence shown here is derived from an EMBL/GenBank/DDBJ whole genome shotgun (WGS) entry which is preliminary data.</text>
</comment>
<dbReference type="InterPro" id="IPR025659">
    <property type="entry name" value="Tubby-like_C"/>
</dbReference>
<dbReference type="OrthoDB" id="97518at2759"/>
<dbReference type="Gene3D" id="2.40.160.200">
    <property type="entry name" value="LURP1-related"/>
    <property type="match status" value="1"/>
</dbReference>
<dbReference type="AlphaFoldDB" id="A0A9Q0CMW2"/>
<dbReference type="PANTHER" id="PTHR31087">
    <property type="match status" value="1"/>
</dbReference>
<evidence type="ECO:0000256" key="1">
    <source>
        <dbReference type="ARBA" id="ARBA00005437"/>
    </source>
</evidence>
<dbReference type="EMBL" id="JAMQYH010000002">
    <property type="protein sequence ID" value="KAJ1696932.1"/>
    <property type="molecule type" value="Genomic_DNA"/>
</dbReference>
<dbReference type="InterPro" id="IPR038595">
    <property type="entry name" value="LOR_sf"/>
</dbReference>